<reference evidence="1 2" key="1">
    <citation type="submission" date="2019-05" db="EMBL/GenBank/DDBJ databases">
        <title>Draft genome sequence of Nonomuraea turkmeniaca DSM 43926.</title>
        <authorList>
            <person name="Saricaoglu S."/>
            <person name="Isik K."/>
        </authorList>
    </citation>
    <scope>NUCLEOTIDE SEQUENCE [LARGE SCALE GENOMIC DNA]</scope>
    <source>
        <strain evidence="1 2">DSM 43926</strain>
    </source>
</reference>
<dbReference type="OrthoDB" id="5175328at2"/>
<dbReference type="Proteomes" id="UP000309128">
    <property type="component" value="Unassembled WGS sequence"/>
</dbReference>
<protein>
    <recommendedName>
        <fullName evidence="3">ParB/Sulfiredoxin domain-containing protein</fullName>
    </recommendedName>
</protein>
<comment type="caution">
    <text evidence="1">The sequence shown here is derived from an EMBL/GenBank/DDBJ whole genome shotgun (WGS) entry which is preliminary data.</text>
</comment>
<organism evidence="1 2">
    <name type="scientific">Nonomuraea turkmeniaca</name>
    <dbReference type="NCBI Taxonomy" id="103838"/>
    <lineage>
        <taxon>Bacteria</taxon>
        <taxon>Bacillati</taxon>
        <taxon>Actinomycetota</taxon>
        <taxon>Actinomycetes</taxon>
        <taxon>Streptosporangiales</taxon>
        <taxon>Streptosporangiaceae</taxon>
        <taxon>Nonomuraea</taxon>
    </lineage>
</organism>
<evidence type="ECO:0000313" key="2">
    <source>
        <dbReference type="Proteomes" id="UP000309128"/>
    </source>
</evidence>
<proteinExistence type="predicted"/>
<evidence type="ECO:0000313" key="1">
    <source>
        <dbReference type="EMBL" id="TMR12404.1"/>
    </source>
</evidence>
<evidence type="ECO:0008006" key="3">
    <source>
        <dbReference type="Google" id="ProtNLM"/>
    </source>
</evidence>
<gene>
    <name evidence="1" type="ORF">ETD86_32665</name>
</gene>
<keyword evidence="2" id="KW-1185">Reference proteome</keyword>
<name>A0A5S4F7T3_9ACTN</name>
<dbReference type="RefSeq" id="WP_138670504.1">
    <property type="nucleotide sequence ID" value="NZ_VCKY01000135.1"/>
</dbReference>
<sequence>MTRRREKKAKQIEVVTVTDGLGVISVRGGPAGAVLSISGEPVAADTGDFRGSLGRLVTRHTPWPRDGDPHLVSEWAPVAEWGRMRDWLADPSPVERLTEPLAPLLALLEPGEYQLRTTELAWPNVIEVEPGEERGWYDHWDDWDRDVIVPTHRWPPPAPATALEYGRRIIEGRRPLTVAIRHSQFPGWFLLDGHHKLAAYLKRQLNPACIAIERFPPHGVRRDELPHWWPSFREIWEF</sequence>
<dbReference type="EMBL" id="VCKY01000135">
    <property type="protein sequence ID" value="TMR12404.1"/>
    <property type="molecule type" value="Genomic_DNA"/>
</dbReference>
<accession>A0A5S4F7T3</accession>
<dbReference type="AlphaFoldDB" id="A0A5S4F7T3"/>